<dbReference type="PROSITE" id="PS00217">
    <property type="entry name" value="SUGAR_TRANSPORT_2"/>
    <property type="match status" value="1"/>
</dbReference>
<organism evidence="10 11">
    <name type="scientific">[Curtobacterium] plantarum</name>
    <dbReference type="NCBI Taxonomy" id="221276"/>
    <lineage>
        <taxon>Bacteria</taxon>
        <taxon>Pseudomonadati</taxon>
        <taxon>Pseudomonadota</taxon>
        <taxon>Gammaproteobacteria</taxon>
        <taxon>Enterobacterales</taxon>
        <taxon>Erwiniaceae</taxon>
        <taxon>Pantoea</taxon>
    </lineage>
</organism>
<comment type="similarity">
    <text evidence="2 7">Belongs to the major facilitator superfamily. Sugar transporter (TC 2.A.1.1) family.</text>
</comment>
<evidence type="ECO:0000256" key="2">
    <source>
        <dbReference type="ARBA" id="ARBA00010992"/>
    </source>
</evidence>
<evidence type="ECO:0000256" key="3">
    <source>
        <dbReference type="ARBA" id="ARBA00022448"/>
    </source>
</evidence>
<dbReference type="PROSITE" id="PS00216">
    <property type="entry name" value="SUGAR_TRANSPORT_1"/>
    <property type="match status" value="1"/>
</dbReference>
<evidence type="ECO:0000259" key="9">
    <source>
        <dbReference type="PROSITE" id="PS50850"/>
    </source>
</evidence>
<feature type="transmembrane region" description="Helical" evidence="8">
    <location>
        <begin position="171"/>
        <end position="192"/>
    </location>
</feature>
<dbReference type="InterPro" id="IPR003663">
    <property type="entry name" value="Sugar/inositol_transpt"/>
</dbReference>
<dbReference type="PRINTS" id="PR00171">
    <property type="entry name" value="SUGRTRNSPORT"/>
</dbReference>
<dbReference type="EMBL" id="JAUSSJ010000009">
    <property type="protein sequence ID" value="MDQ0021762.1"/>
    <property type="molecule type" value="Genomic_DNA"/>
</dbReference>
<feature type="transmembrane region" description="Helical" evidence="8">
    <location>
        <begin position="77"/>
        <end position="96"/>
    </location>
</feature>
<evidence type="ECO:0000256" key="1">
    <source>
        <dbReference type="ARBA" id="ARBA00004127"/>
    </source>
</evidence>
<feature type="transmembrane region" description="Helical" evidence="8">
    <location>
        <begin position="296"/>
        <end position="314"/>
    </location>
</feature>
<dbReference type="PANTHER" id="PTHR48020:SF12">
    <property type="entry name" value="PROTON MYO-INOSITOL COTRANSPORTER"/>
    <property type="match status" value="1"/>
</dbReference>
<sequence>MRKHNLKLLLFICSIASLSGVILGYDASVISGVIEPLTEHLALTPWQSGWAVSNVILGCIVGAGCVGAISDRIGRKPTLVITALLFAVSAVGSALADSLTGFVIYRLVGGLAVGMASAITPLYIAEVSPKDWRGRMLGLQQMLMVGGQVTVYVVNYLIARGMPHAWIVSEGWRWMLASGVVPCLLFLALVPFMPESPRWLALNGKRERALAVLTRLSTPEHARRLLAEISAPDADSVTRQQGTRLLRDARMRYILLIGCAIAILQQVSGINILLYYAPSLLQNISPDTQTSLYHSIFLGLALLVGVAFCLNAVDRWGRTRLLRWGALGCAVSLVITAWAFIAQIGGLLPVVGLVAFVLIFGMSWSLGAWLLISEIFPNRIRAVAMGYAFSSMYLANFIVTQTFPMMNRSRLLMDHFHGAFPLMLCAAGCLVAFWFVKRFLPETRGISLEHIEPLMLSKSRRFAAKAQATSGHPIQPDWADNKKQEQL</sequence>
<proteinExistence type="inferred from homology"/>
<keyword evidence="4 8" id="KW-0812">Transmembrane</keyword>
<protein>
    <submittedName>
        <fullName evidence="10">SP family xylose:H+ symportor-like MFS transporter</fullName>
    </submittedName>
</protein>
<keyword evidence="6 8" id="KW-0472">Membrane</keyword>
<gene>
    <name evidence="10" type="ORF">J2X94_003948</name>
</gene>
<dbReference type="Gene3D" id="1.20.1250.20">
    <property type="entry name" value="MFS general substrate transporter like domains"/>
    <property type="match status" value="2"/>
</dbReference>
<dbReference type="InterPro" id="IPR036259">
    <property type="entry name" value="MFS_trans_sf"/>
</dbReference>
<comment type="subcellular location">
    <subcellularLocation>
        <location evidence="1">Endomembrane system</location>
        <topology evidence="1">Multi-pass membrane protein</topology>
    </subcellularLocation>
</comment>
<dbReference type="NCBIfam" id="TIGR00879">
    <property type="entry name" value="SP"/>
    <property type="match status" value="1"/>
</dbReference>
<dbReference type="GeneID" id="66827354"/>
<keyword evidence="5 8" id="KW-1133">Transmembrane helix</keyword>
<dbReference type="PROSITE" id="PS50850">
    <property type="entry name" value="MFS"/>
    <property type="match status" value="1"/>
</dbReference>
<reference evidence="10 11" key="1">
    <citation type="submission" date="2023-07" db="EMBL/GenBank/DDBJ databases">
        <title>Sorghum-associated microbial communities from plants grown in Nebraska, USA.</title>
        <authorList>
            <person name="Schachtman D."/>
        </authorList>
    </citation>
    <scope>NUCLEOTIDE SEQUENCE [LARGE SCALE GENOMIC DNA]</scope>
    <source>
        <strain evidence="10 11">CC49</strain>
    </source>
</reference>
<dbReference type="PANTHER" id="PTHR48020">
    <property type="entry name" value="PROTON MYO-INOSITOL COTRANSPORTER"/>
    <property type="match status" value="1"/>
</dbReference>
<dbReference type="InterPro" id="IPR020846">
    <property type="entry name" value="MFS_dom"/>
</dbReference>
<dbReference type="SUPFAM" id="SSF103473">
    <property type="entry name" value="MFS general substrate transporter"/>
    <property type="match status" value="1"/>
</dbReference>
<feature type="domain" description="Major facilitator superfamily (MFS) profile" evidence="9">
    <location>
        <begin position="12"/>
        <end position="444"/>
    </location>
</feature>
<feature type="transmembrane region" description="Helical" evidence="8">
    <location>
        <begin position="253"/>
        <end position="276"/>
    </location>
</feature>
<feature type="transmembrane region" description="Helical" evidence="8">
    <location>
        <begin position="321"/>
        <end position="341"/>
    </location>
</feature>
<evidence type="ECO:0000256" key="7">
    <source>
        <dbReference type="RuleBase" id="RU003346"/>
    </source>
</evidence>
<evidence type="ECO:0000256" key="5">
    <source>
        <dbReference type="ARBA" id="ARBA00022989"/>
    </source>
</evidence>
<feature type="transmembrane region" description="Helical" evidence="8">
    <location>
        <begin position="384"/>
        <end position="403"/>
    </location>
</feature>
<dbReference type="Pfam" id="PF00083">
    <property type="entry name" value="Sugar_tr"/>
    <property type="match status" value="1"/>
</dbReference>
<evidence type="ECO:0000256" key="6">
    <source>
        <dbReference type="ARBA" id="ARBA00023136"/>
    </source>
</evidence>
<feature type="transmembrane region" description="Helical" evidence="8">
    <location>
        <begin position="48"/>
        <end position="70"/>
    </location>
</feature>
<comment type="caution">
    <text evidence="10">The sequence shown here is derived from an EMBL/GenBank/DDBJ whole genome shotgun (WGS) entry which is preliminary data.</text>
</comment>
<evidence type="ECO:0000313" key="10">
    <source>
        <dbReference type="EMBL" id="MDQ0021762.1"/>
    </source>
</evidence>
<dbReference type="RefSeq" id="WP_010256816.1">
    <property type="nucleotide sequence ID" value="NZ_JANZKQ010000009.1"/>
</dbReference>
<dbReference type="InterPro" id="IPR005829">
    <property type="entry name" value="Sugar_transporter_CS"/>
</dbReference>
<evidence type="ECO:0000256" key="4">
    <source>
        <dbReference type="ARBA" id="ARBA00022692"/>
    </source>
</evidence>
<evidence type="ECO:0000313" key="11">
    <source>
        <dbReference type="Proteomes" id="UP001244623"/>
    </source>
</evidence>
<feature type="transmembrane region" description="Helical" evidence="8">
    <location>
        <begin position="102"/>
        <end position="125"/>
    </location>
</feature>
<keyword evidence="3 7" id="KW-0813">Transport</keyword>
<name>A0ABT9TE86_9GAMM</name>
<feature type="transmembrane region" description="Helical" evidence="8">
    <location>
        <begin position="415"/>
        <end position="436"/>
    </location>
</feature>
<evidence type="ECO:0000256" key="8">
    <source>
        <dbReference type="SAM" id="Phobius"/>
    </source>
</evidence>
<dbReference type="Proteomes" id="UP001244623">
    <property type="component" value="Unassembled WGS sequence"/>
</dbReference>
<keyword evidence="11" id="KW-1185">Reference proteome</keyword>
<dbReference type="InterPro" id="IPR050814">
    <property type="entry name" value="Myo-inositol_Transporter"/>
</dbReference>
<accession>A0ABT9TE86</accession>
<dbReference type="InterPro" id="IPR005828">
    <property type="entry name" value="MFS_sugar_transport-like"/>
</dbReference>
<feature type="transmembrane region" description="Helical" evidence="8">
    <location>
        <begin position="347"/>
        <end position="372"/>
    </location>
</feature>
<feature type="transmembrane region" description="Helical" evidence="8">
    <location>
        <begin position="137"/>
        <end position="159"/>
    </location>
</feature>